<dbReference type="PANTHER" id="PTHR23502">
    <property type="entry name" value="MAJOR FACILITATOR SUPERFAMILY"/>
    <property type="match status" value="1"/>
</dbReference>
<evidence type="ECO:0000313" key="9">
    <source>
        <dbReference type="Proteomes" id="UP000033710"/>
    </source>
</evidence>
<dbReference type="Pfam" id="PF07690">
    <property type="entry name" value="MFS_1"/>
    <property type="match status" value="1"/>
</dbReference>
<feature type="transmembrane region" description="Helical" evidence="6">
    <location>
        <begin position="105"/>
        <end position="123"/>
    </location>
</feature>
<evidence type="ECO:0000256" key="3">
    <source>
        <dbReference type="ARBA" id="ARBA00022989"/>
    </source>
</evidence>
<dbReference type="RefSeq" id="XP_016584109.1">
    <property type="nucleotide sequence ID" value="XM_016728046.1"/>
</dbReference>
<dbReference type="EMBL" id="AXCR01000011">
    <property type="protein sequence ID" value="KJR81433.1"/>
    <property type="molecule type" value="Genomic_DNA"/>
</dbReference>
<dbReference type="SUPFAM" id="SSF103473">
    <property type="entry name" value="MFS general substrate transporter"/>
    <property type="match status" value="1"/>
</dbReference>
<dbReference type="KEGG" id="ssck:SPSK_01115"/>
<organism evidence="8 9">
    <name type="scientific">Sporothrix schenckii 1099-18</name>
    <dbReference type="NCBI Taxonomy" id="1397361"/>
    <lineage>
        <taxon>Eukaryota</taxon>
        <taxon>Fungi</taxon>
        <taxon>Dikarya</taxon>
        <taxon>Ascomycota</taxon>
        <taxon>Pezizomycotina</taxon>
        <taxon>Sordariomycetes</taxon>
        <taxon>Sordariomycetidae</taxon>
        <taxon>Ophiostomatales</taxon>
        <taxon>Ophiostomataceae</taxon>
        <taxon>Sporothrix</taxon>
    </lineage>
</organism>
<sequence length="555" mass="58696">MTQDDSGTSTRTMDDAHRTAVDADLEKGQPEQDEPTARPGKQDGPSLETTPVPSPAHDGDTGRTTSTRSQALSADQHDPAFLAKWDGASDPDDPHNLSSAAKARCTLILGLLAFTGSLGTSILTPAEPLVAAELGMGPEATVLLLALFVLGFALGPLVWAPVSEAYGRRWSMLPAVLVLGVFSVGSASARTAAALLATRFLGGLFASAPISNVSAALGDIYAPTTRGVAMAFYSVCVVGGPCVAPVVGASIAYNERLGWRWVLYVEALVAAVSGGVALLGLPETYGPVLLARRAARRRRATGDARWWHPHEQERARMTLRTLVGRHLGRPLRMFVTEPIVACIALYASFVYALVFLALEVYPLVFRDARGFGPVAANLPFLALFVGAVVAVGINIANQPLYTRAMARQGDGRAVPEARLPPIVLGGLLFSAGFFWFGWTAEGPGRDPDHWYHWAVPTVAGGFIGCGFNVVFQQCLNYLVDSYGPYAASATSANTVLRSLLACGLPLAARPMFTRLGVGPAASLLGAVSALALPAPIVFRVYGPRLRARSKFAQYA</sequence>
<feature type="transmembrane region" description="Helical" evidence="6">
    <location>
        <begin position="172"/>
        <end position="193"/>
    </location>
</feature>
<dbReference type="PROSITE" id="PS50850">
    <property type="entry name" value="MFS"/>
    <property type="match status" value="1"/>
</dbReference>
<evidence type="ECO:0000256" key="2">
    <source>
        <dbReference type="ARBA" id="ARBA00022692"/>
    </source>
</evidence>
<dbReference type="VEuPathDB" id="FungiDB:SPSK_01115"/>
<evidence type="ECO:0000256" key="6">
    <source>
        <dbReference type="SAM" id="Phobius"/>
    </source>
</evidence>
<dbReference type="GO" id="GO:0022857">
    <property type="term" value="F:transmembrane transporter activity"/>
    <property type="evidence" value="ECO:0007669"/>
    <property type="project" value="InterPro"/>
</dbReference>
<dbReference type="InterPro" id="IPR011701">
    <property type="entry name" value="MFS"/>
</dbReference>
<protein>
    <submittedName>
        <fullName evidence="8">Bicyclomycin resistance protein</fullName>
    </submittedName>
</protein>
<dbReference type="Proteomes" id="UP000033710">
    <property type="component" value="Unassembled WGS sequence"/>
</dbReference>
<accession>A0A0F2LVF5</accession>
<feature type="compositionally biased region" description="Polar residues" evidence="5">
    <location>
        <begin position="62"/>
        <end position="73"/>
    </location>
</feature>
<dbReference type="GeneID" id="27663323"/>
<dbReference type="CDD" id="cd17323">
    <property type="entry name" value="MFS_Tpo1_MDR_like"/>
    <property type="match status" value="1"/>
</dbReference>
<feature type="transmembrane region" description="Helical" evidence="6">
    <location>
        <begin position="199"/>
        <end position="218"/>
    </location>
</feature>
<reference evidence="8 9" key="2">
    <citation type="journal article" date="2015" name="Eukaryot. Cell">
        <title>Asexual propagation of a virulent clone complex in a human and feline outbreak of sporotrichosis.</title>
        <authorList>
            <person name="Teixeira Mde M."/>
            <person name="Rodrigues A.M."/>
            <person name="Tsui C.K."/>
            <person name="de Almeida L.G."/>
            <person name="Van Diepeningen A.D."/>
            <person name="van den Ende B.G."/>
            <person name="Fernandes G.F."/>
            <person name="Kano R."/>
            <person name="Hamelin R.C."/>
            <person name="Lopes-Bezerra L.M."/>
            <person name="Vasconcelos A.T."/>
            <person name="de Hoog S."/>
            <person name="de Camargo Z.P."/>
            <person name="Felipe M.S."/>
        </authorList>
    </citation>
    <scope>NUCLEOTIDE SEQUENCE [LARGE SCALE GENOMIC DNA]</scope>
    <source>
        <strain evidence="8 9">1099-18</strain>
    </source>
</reference>
<comment type="caution">
    <text evidence="8">The sequence shown here is derived from an EMBL/GenBank/DDBJ whole genome shotgun (WGS) entry which is preliminary data.</text>
</comment>
<evidence type="ECO:0000256" key="1">
    <source>
        <dbReference type="ARBA" id="ARBA00004141"/>
    </source>
</evidence>
<feature type="transmembrane region" description="Helical" evidence="6">
    <location>
        <begin position="339"/>
        <end position="358"/>
    </location>
</feature>
<feature type="transmembrane region" description="Helical" evidence="6">
    <location>
        <begin position="230"/>
        <end position="253"/>
    </location>
</feature>
<reference evidence="8 9" key="1">
    <citation type="journal article" date="2014" name="BMC Genomics">
        <title>Comparative genomics of the major fungal agents of human and animal Sporotrichosis: Sporothrix schenckii and Sporothrix brasiliensis.</title>
        <authorList>
            <person name="Teixeira M.M."/>
            <person name="de Almeida L.G."/>
            <person name="Kubitschek-Barreira P."/>
            <person name="Alves F.L."/>
            <person name="Kioshima E.S."/>
            <person name="Abadio A.K."/>
            <person name="Fernandes L."/>
            <person name="Derengowski L.S."/>
            <person name="Ferreira K.S."/>
            <person name="Souza R.C."/>
            <person name="Ruiz J.C."/>
            <person name="de Andrade N.C."/>
            <person name="Paes H.C."/>
            <person name="Nicola A.M."/>
            <person name="Albuquerque P."/>
            <person name="Gerber A.L."/>
            <person name="Martins V.P."/>
            <person name="Peconick L.D."/>
            <person name="Neto A.V."/>
            <person name="Chaucanez C.B."/>
            <person name="Silva P.A."/>
            <person name="Cunha O.L."/>
            <person name="de Oliveira F.F."/>
            <person name="dos Santos T.C."/>
            <person name="Barros A.L."/>
            <person name="Soares M.A."/>
            <person name="de Oliveira L.M."/>
            <person name="Marini M.M."/>
            <person name="Villalobos-Duno H."/>
            <person name="Cunha M.M."/>
            <person name="de Hoog S."/>
            <person name="da Silveira J.F."/>
            <person name="Henrissat B."/>
            <person name="Nino-Vega G.A."/>
            <person name="Cisalpino P.S."/>
            <person name="Mora-Montes H.M."/>
            <person name="Almeida S.R."/>
            <person name="Stajich J.E."/>
            <person name="Lopes-Bezerra L.M."/>
            <person name="Vasconcelos A.T."/>
            <person name="Felipe M.S."/>
        </authorList>
    </citation>
    <scope>NUCLEOTIDE SEQUENCE [LARGE SCALE GENOMIC DNA]</scope>
    <source>
        <strain evidence="8 9">1099-18</strain>
    </source>
</reference>
<proteinExistence type="predicted"/>
<dbReference type="InterPro" id="IPR020846">
    <property type="entry name" value="MFS_dom"/>
</dbReference>
<feature type="transmembrane region" description="Helical" evidence="6">
    <location>
        <begin position="483"/>
        <end position="508"/>
    </location>
</feature>
<feature type="compositionally biased region" description="Polar residues" evidence="5">
    <location>
        <begin position="1"/>
        <end position="11"/>
    </location>
</feature>
<feature type="compositionally biased region" description="Basic and acidic residues" evidence="5">
    <location>
        <begin position="12"/>
        <end position="30"/>
    </location>
</feature>
<feature type="transmembrane region" description="Helical" evidence="6">
    <location>
        <begin position="143"/>
        <end position="160"/>
    </location>
</feature>
<feature type="transmembrane region" description="Helical" evidence="6">
    <location>
        <begin position="378"/>
        <end position="396"/>
    </location>
</feature>
<keyword evidence="4 6" id="KW-0472">Membrane</keyword>
<evidence type="ECO:0000256" key="4">
    <source>
        <dbReference type="ARBA" id="ARBA00023136"/>
    </source>
</evidence>
<keyword evidence="3 6" id="KW-1133">Transmembrane helix</keyword>
<feature type="transmembrane region" description="Helical" evidence="6">
    <location>
        <begin position="259"/>
        <end position="281"/>
    </location>
</feature>
<gene>
    <name evidence="8" type="ORF">SPSK_01115</name>
</gene>
<dbReference type="AlphaFoldDB" id="A0A0F2LVF5"/>
<dbReference type="FunFam" id="1.20.1250.20:FF:000011">
    <property type="entry name" value="MFS multidrug transporter, putative"/>
    <property type="match status" value="1"/>
</dbReference>
<keyword evidence="2 6" id="KW-0812">Transmembrane</keyword>
<feature type="region of interest" description="Disordered" evidence="5">
    <location>
        <begin position="1"/>
        <end position="75"/>
    </location>
</feature>
<evidence type="ECO:0000256" key="5">
    <source>
        <dbReference type="SAM" id="MobiDB-lite"/>
    </source>
</evidence>
<dbReference type="PANTHER" id="PTHR23502:SF49">
    <property type="entry name" value="MAJOR FACILITATOR SUPERFAMILY (MFS) PROFILE DOMAIN-CONTAINING PROTEIN"/>
    <property type="match status" value="1"/>
</dbReference>
<feature type="transmembrane region" description="Helical" evidence="6">
    <location>
        <begin position="417"/>
        <end position="438"/>
    </location>
</feature>
<dbReference type="InterPro" id="IPR036259">
    <property type="entry name" value="MFS_trans_sf"/>
</dbReference>
<feature type="transmembrane region" description="Helical" evidence="6">
    <location>
        <begin position="520"/>
        <end position="541"/>
    </location>
</feature>
<dbReference type="Gene3D" id="1.20.1250.20">
    <property type="entry name" value="MFS general substrate transporter like domains"/>
    <property type="match status" value="1"/>
</dbReference>
<name>A0A0F2LVF5_SPOSC</name>
<comment type="subcellular location">
    <subcellularLocation>
        <location evidence="1">Membrane</location>
        <topology evidence="1">Multi-pass membrane protein</topology>
    </subcellularLocation>
</comment>
<feature type="transmembrane region" description="Helical" evidence="6">
    <location>
        <begin position="450"/>
        <end position="471"/>
    </location>
</feature>
<dbReference type="GO" id="GO:0005886">
    <property type="term" value="C:plasma membrane"/>
    <property type="evidence" value="ECO:0007669"/>
    <property type="project" value="TreeGrafter"/>
</dbReference>
<evidence type="ECO:0000259" key="7">
    <source>
        <dbReference type="PROSITE" id="PS50850"/>
    </source>
</evidence>
<feature type="domain" description="Major facilitator superfamily (MFS) profile" evidence="7">
    <location>
        <begin position="105"/>
        <end position="555"/>
    </location>
</feature>
<dbReference type="OrthoDB" id="9986881at2759"/>
<evidence type="ECO:0000313" key="8">
    <source>
        <dbReference type="EMBL" id="KJR81433.1"/>
    </source>
</evidence>